<accession>A0A1C7NQ52</accession>
<evidence type="ECO:0000256" key="8">
    <source>
        <dbReference type="RuleBase" id="RU000461"/>
    </source>
</evidence>
<organism evidence="9 10">
    <name type="scientific">Choanephora cucurbitarum</name>
    <dbReference type="NCBI Taxonomy" id="101091"/>
    <lineage>
        <taxon>Eukaryota</taxon>
        <taxon>Fungi</taxon>
        <taxon>Fungi incertae sedis</taxon>
        <taxon>Mucoromycota</taxon>
        <taxon>Mucoromycotina</taxon>
        <taxon>Mucoromycetes</taxon>
        <taxon>Mucorales</taxon>
        <taxon>Mucorineae</taxon>
        <taxon>Choanephoraceae</taxon>
        <taxon>Choanephoroideae</taxon>
        <taxon>Choanephora</taxon>
    </lineage>
</organism>
<dbReference type="STRING" id="101091.A0A1C7NQ52"/>
<evidence type="ECO:0000256" key="1">
    <source>
        <dbReference type="ARBA" id="ARBA00010617"/>
    </source>
</evidence>
<proteinExistence type="inferred from homology"/>
<dbReference type="PANTHER" id="PTHR24291:SF50">
    <property type="entry name" value="BIFUNCTIONAL ALBAFLAVENONE MONOOXYGENASE_TERPENE SYNTHASE"/>
    <property type="match status" value="1"/>
</dbReference>
<evidence type="ECO:0000256" key="3">
    <source>
        <dbReference type="ARBA" id="ARBA00022723"/>
    </source>
</evidence>
<dbReference type="InterPro" id="IPR001128">
    <property type="entry name" value="Cyt_P450"/>
</dbReference>
<dbReference type="InterPro" id="IPR036396">
    <property type="entry name" value="Cyt_P450_sf"/>
</dbReference>
<evidence type="ECO:0000256" key="2">
    <source>
        <dbReference type="ARBA" id="ARBA00022617"/>
    </source>
</evidence>
<dbReference type="GO" id="GO:0005506">
    <property type="term" value="F:iron ion binding"/>
    <property type="evidence" value="ECO:0007669"/>
    <property type="project" value="InterPro"/>
</dbReference>
<keyword evidence="4 8" id="KW-0560">Oxidoreductase</keyword>
<evidence type="ECO:0000313" key="10">
    <source>
        <dbReference type="Proteomes" id="UP000093000"/>
    </source>
</evidence>
<feature type="binding site" description="axial binding residue" evidence="7">
    <location>
        <position position="475"/>
    </location>
    <ligand>
        <name>heme</name>
        <dbReference type="ChEBI" id="CHEBI:30413"/>
    </ligand>
    <ligandPart>
        <name>Fe</name>
        <dbReference type="ChEBI" id="CHEBI:18248"/>
    </ligandPart>
</feature>
<dbReference type="InterPro" id="IPR002401">
    <property type="entry name" value="Cyt_P450_E_grp-I"/>
</dbReference>
<sequence length="531" mass="61250">MLSLQDNLSVQYLIELYHKHVADHLTKKNKKIGITAAVVATLVYYIHDRIFKPPKELRHIPYQTYYSFVGSILRQESLWESYRRKILPVMDDKDNDGIYVRPFDGAWNVMVSNPAHVKKILLNTAMLNGSAWKAQRKLTNPAFHRAMPVNLFGDLTLELFQVIDQANGSVNFTELITRWTLESIGKAGFGIVFCREEKNMMSFTYTSSWLGFEFNAISQKDSKWVKTYTVINSGLSNPIHFLFPFLDRYDSIWLSAKRRYLHHQMDLFLEMIDQVILKKRTAIERGDSENNFLPEHEKDLLTLMIEGEMRGEGVMSDEELRSNVCLFFLAGHETTSSALSFAIYRLAVNPDIQQRAREEAIRVLGDEPKDALPTLDQTKQFPYINQIIKEVLRIDCPVNRVIPRQTSEDFFFNNTLIPKGSLVCVDLTAIHHSKKVWSDPEKFDPDRFAEGGEASLHDAGSGMTWLPFSMGGRQCAGMKMSLYQQRIFLAMLLRKYTWKLPENSIHKNGTVQKGTFTISPVKMEIEFTKRY</sequence>
<dbReference type="Pfam" id="PF00067">
    <property type="entry name" value="p450"/>
    <property type="match status" value="1"/>
</dbReference>
<dbReference type="GO" id="GO:0020037">
    <property type="term" value="F:heme binding"/>
    <property type="evidence" value="ECO:0007669"/>
    <property type="project" value="InterPro"/>
</dbReference>
<comment type="similarity">
    <text evidence="1 8">Belongs to the cytochrome P450 family.</text>
</comment>
<comment type="cofactor">
    <cofactor evidence="7">
        <name>heme</name>
        <dbReference type="ChEBI" id="CHEBI:30413"/>
    </cofactor>
</comment>
<dbReference type="InterPro" id="IPR050196">
    <property type="entry name" value="Cytochrome_P450_Monoox"/>
</dbReference>
<dbReference type="OrthoDB" id="1470350at2759"/>
<dbReference type="Proteomes" id="UP000093000">
    <property type="component" value="Unassembled WGS sequence"/>
</dbReference>
<dbReference type="PRINTS" id="PR00463">
    <property type="entry name" value="EP450I"/>
</dbReference>
<reference evidence="9 10" key="1">
    <citation type="submission" date="2016-03" db="EMBL/GenBank/DDBJ databases">
        <title>Choanephora cucurbitarum.</title>
        <authorList>
            <person name="Min B."/>
            <person name="Park H."/>
            <person name="Park J.-H."/>
            <person name="Shin H.-D."/>
            <person name="Choi I.-G."/>
        </authorList>
    </citation>
    <scope>NUCLEOTIDE SEQUENCE [LARGE SCALE GENOMIC DNA]</scope>
    <source>
        <strain evidence="9 10">KUS-F28377</strain>
    </source>
</reference>
<keyword evidence="2 7" id="KW-0349">Heme</keyword>
<evidence type="ECO:0000256" key="5">
    <source>
        <dbReference type="ARBA" id="ARBA00023004"/>
    </source>
</evidence>
<evidence type="ECO:0000313" key="9">
    <source>
        <dbReference type="EMBL" id="OBZ91245.1"/>
    </source>
</evidence>
<evidence type="ECO:0000256" key="6">
    <source>
        <dbReference type="ARBA" id="ARBA00023033"/>
    </source>
</evidence>
<keyword evidence="5 7" id="KW-0408">Iron</keyword>
<dbReference type="InterPro" id="IPR017972">
    <property type="entry name" value="Cyt_P450_CS"/>
</dbReference>
<gene>
    <name evidence="9" type="ORF">A0J61_00715</name>
</gene>
<dbReference type="AlphaFoldDB" id="A0A1C7NQ52"/>
<keyword evidence="3 7" id="KW-0479">Metal-binding</keyword>
<dbReference type="SUPFAM" id="SSF48264">
    <property type="entry name" value="Cytochrome P450"/>
    <property type="match status" value="1"/>
</dbReference>
<dbReference type="GO" id="GO:0016705">
    <property type="term" value="F:oxidoreductase activity, acting on paired donors, with incorporation or reduction of molecular oxygen"/>
    <property type="evidence" value="ECO:0007669"/>
    <property type="project" value="InterPro"/>
</dbReference>
<dbReference type="PANTHER" id="PTHR24291">
    <property type="entry name" value="CYTOCHROME P450 FAMILY 4"/>
    <property type="match status" value="1"/>
</dbReference>
<protein>
    <recommendedName>
        <fullName evidence="11">Cytochrome P450</fullName>
    </recommendedName>
</protein>
<name>A0A1C7NQ52_9FUNG</name>
<dbReference type="InParanoid" id="A0A1C7NQ52"/>
<dbReference type="EMBL" id="LUGH01000017">
    <property type="protein sequence ID" value="OBZ91245.1"/>
    <property type="molecule type" value="Genomic_DNA"/>
</dbReference>
<evidence type="ECO:0000256" key="7">
    <source>
        <dbReference type="PIRSR" id="PIRSR602401-1"/>
    </source>
</evidence>
<keyword evidence="10" id="KW-1185">Reference proteome</keyword>
<evidence type="ECO:0000256" key="4">
    <source>
        <dbReference type="ARBA" id="ARBA00023002"/>
    </source>
</evidence>
<dbReference type="PROSITE" id="PS00086">
    <property type="entry name" value="CYTOCHROME_P450"/>
    <property type="match status" value="1"/>
</dbReference>
<dbReference type="PRINTS" id="PR00385">
    <property type="entry name" value="P450"/>
</dbReference>
<evidence type="ECO:0008006" key="11">
    <source>
        <dbReference type="Google" id="ProtNLM"/>
    </source>
</evidence>
<keyword evidence="6 8" id="KW-0503">Monooxygenase</keyword>
<comment type="caution">
    <text evidence="9">The sequence shown here is derived from an EMBL/GenBank/DDBJ whole genome shotgun (WGS) entry which is preliminary data.</text>
</comment>
<dbReference type="Gene3D" id="1.10.630.10">
    <property type="entry name" value="Cytochrome P450"/>
    <property type="match status" value="1"/>
</dbReference>
<dbReference type="GO" id="GO:0004497">
    <property type="term" value="F:monooxygenase activity"/>
    <property type="evidence" value="ECO:0007669"/>
    <property type="project" value="UniProtKB-KW"/>
</dbReference>